<protein>
    <submittedName>
        <fullName evidence="2">Uncharacterized protein</fullName>
    </submittedName>
</protein>
<keyword evidence="1" id="KW-1133">Transmembrane helix</keyword>
<accession>A0A7Z7P478</accession>
<reference evidence="2 3" key="1">
    <citation type="submission" date="2018-06" db="EMBL/GenBank/DDBJ databases">
        <authorList>
            <consortium name="Pathogen Informatics"/>
            <person name="Doyle S."/>
        </authorList>
    </citation>
    <scope>NUCLEOTIDE SEQUENCE [LARGE SCALE GENOMIC DNA]</scope>
    <source>
        <strain evidence="2 3">NCTC8181</strain>
    </source>
</reference>
<proteinExistence type="predicted"/>
<evidence type="ECO:0000313" key="3">
    <source>
        <dbReference type="Proteomes" id="UP000250200"/>
    </source>
</evidence>
<feature type="transmembrane region" description="Helical" evidence="1">
    <location>
        <begin position="6"/>
        <end position="25"/>
    </location>
</feature>
<name>A0A7Z7P478_STRAG</name>
<gene>
    <name evidence="2" type="ORF">NCTC8181_00401</name>
</gene>
<dbReference type="AlphaFoldDB" id="A0A7Z7P478"/>
<sequence length="65" mass="7554">MSEKAIILIILIAFVIIAIIKIALLKLYMNTIKPKVDNEGNIITKPVKDDLTPEEREEREFDKDW</sequence>
<keyword evidence="1" id="KW-0812">Transmembrane</keyword>
<comment type="caution">
    <text evidence="2">The sequence shown here is derived from an EMBL/GenBank/DDBJ whole genome shotgun (WGS) entry which is preliminary data.</text>
</comment>
<organism evidence="2 3">
    <name type="scientific">Streptococcus agalactiae</name>
    <dbReference type="NCBI Taxonomy" id="1311"/>
    <lineage>
        <taxon>Bacteria</taxon>
        <taxon>Bacillati</taxon>
        <taxon>Bacillota</taxon>
        <taxon>Bacilli</taxon>
        <taxon>Lactobacillales</taxon>
        <taxon>Streptococcaceae</taxon>
        <taxon>Streptococcus</taxon>
    </lineage>
</organism>
<dbReference type="Proteomes" id="UP000250200">
    <property type="component" value="Unassembled WGS sequence"/>
</dbReference>
<dbReference type="EMBL" id="UAVB01000001">
    <property type="protein sequence ID" value="SQA17472.1"/>
    <property type="molecule type" value="Genomic_DNA"/>
</dbReference>
<evidence type="ECO:0000313" key="2">
    <source>
        <dbReference type="EMBL" id="SQA17472.1"/>
    </source>
</evidence>
<keyword evidence="1" id="KW-0472">Membrane</keyword>
<evidence type="ECO:0000256" key="1">
    <source>
        <dbReference type="SAM" id="Phobius"/>
    </source>
</evidence>
<dbReference type="RefSeq" id="WP_001290369.1">
    <property type="nucleotide sequence ID" value="NZ_CAACXY010000005.1"/>
</dbReference>